<comment type="subcellular location">
    <subcellularLocation>
        <location evidence="1">Secreted</location>
    </subcellularLocation>
</comment>
<dbReference type="Pfam" id="PF01522">
    <property type="entry name" value="Polysacc_deac_1"/>
    <property type="match status" value="1"/>
</dbReference>
<dbReference type="GO" id="GO:0005975">
    <property type="term" value="P:carbohydrate metabolic process"/>
    <property type="evidence" value="ECO:0007669"/>
    <property type="project" value="InterPro"/>
</dbReference>
<evidence type="ECO:0000256" key="2">
    <source>
        <dbReference type="ARBA" id="ARBA00022729"/>
    </source>
</evidence>
<dbReference type="RefSeq" id="WP_012414795.1">
    <property type="nucleotide sequence ID" value="NC_010644.1"/>
</dbReference>
<evidence type="ECO:0000259" key="3">
    <source>
        <dbReference type="PROSITE" id="PS51677"/>
    </source>
</evidence>
<dbReference type="GO" id="GO:0005576">
    <property type="term" value="C:extracellular region"/>
    <property type="evidence" value="ECO:0007669"/>
    <property type="project" value="UniProtKB-SubCell"/>
</dbReference>
<dbReference type="InterPro" id="IPR051398">
    <property type="entry name" value="Polysacch_Deacetylase"/>
</dbReference>
<sequence>MPIYAYILIFITASAFCYTLRFKWWEKKKTGLLVLSYHNIGKPPKKSKFKQNWTEKEVFEKQLDYILSQGYTTLTFDDLNEIQNGAAQMPSKPLLITFNDGLKNNCLLLDILKQKKAKANIFFVFDAIDKYNLWQNSSKELWQDMLTSTQIKELLESGLVGFGSHSLSHKNLKNASYEEAEHEIKESKFRFEQKFGKEIYAFLPPGETQPSARTRELVFKSGYKFLFCGVPGINELPLNTEAPIKRITIERKHYFAWVKAKLNKAF</sequence>
<dbReference type="PROSITE" id="PS51677">
    <property type="entry name" value="NODB"/>
    <property type="match status" value="1"/>
</dbReference>
<evidence type="ECO:0000313" key="5">
    <source>
        <dbReference type="Proteomes" id="UP000001029"/>
    </source>
</evidence>
<accession>B2KC53</accession>
<dbReference type="PANTHER" id="PTHR34216">
    <property type="match status" value="1"/>
</dbReference>
<evidence type="ECO:0000313" key="4">
    <source>
        <dbReference type="EMBL" id="ACC98180.1"/>
    </source>
</evidence>
<dbReference type="Proteomes" id="UP000001029">
    <property type="component" value="Chromosome"/>
</dbReference>
<feature type="domain" description="NodB homology" evidence="3">
    <location>
        <begin position="92"/>
        <end position="266"/>
    </location>
</feature>
<dbReference type="InterPro" id="IPR002509">
    <property type="entry name" value="NODB_dom"/>
</dbReference>
<organism evidence="4 5">
    <name type="scientific">Elusimicrobium minutum (strain Pei191)</name>
    <dbReference type="NCBI Taxonomy" id="445932"/>
    <lineage>
        <taxon>Bacteria</taxon>
        <taxon>Pseudomonadati</taxon>
        <taxon>Elusimicrobiota</taxon>
        <taxon>Elusimicrobia</taxon>
        <taxon>Elusimicrobiales</taxon>
        <taxon>Elusimicrobiaceae</taxon>
        <taxon>Elusimicrobium</taxon>
    </lineage>
</organism>
<keyword evidence="2" id="KW-0732">Signal</keyword>
<reference evidence="4 5" key="1">
    <citation type="journal article" date="2009" name="Appl. Environ. Microbiol.">
        <title>Genomic analysis of 'Elusimicrobium minutum,' the first cultivated representative of the phylum 'Elusimicrobia' (formerly termite group 1).</title>
        <authorList>
            <person name="Herlemann D.P.R."/>
            <person name="Geissinger O."/>
            <person name="Ikeda-Ohtsubo W."/>
            <person name="Kunin V."/>
            <person name="Sun H."/>
            <person name="Lapidus A."/>
            <person name="Hugenholtz P."/>
            <person name="Brune A."/>
        </authorList>
    </citation>
    <scope>NUCLEOTIDE SEQUENCE [LARGE SCALE GENOMIC DNA]</scope>
    <source>
        <strain evidence="4 5">Pei191</strain>
    </source>
</reference>
<dbReference type="STRING" id="445932.Emin_0625"/>
<dbReference type="OrthoDB" id="9778320at2"/>
<dbReference type="PANTHER" id="PTHR34216:SF3">
    <property type="entry name" value="POLY-BETA-1,6-N-ACETYL-D-GLUCOSAMINE N-DEACETYLASE"/>
    <property type="match status" value="1"/>
</dbReference>
<evidence type="ECO:0000256" key="1">
    <source>
        <dbReference type="ARBA" id="ARBA00004613"/>
    </source>
</evidence>
<dbReference type="GO" id="GO:0016810">
    <property type="term" value="F:hydrolase activity, acting on carbon-nitrogen (but not peptide) bonds"/>
    <property type="evidence" value="ECO:0007669"/>
    <property type="project" value="InterPro"/>
</dbReference>
<dbReference type="InterPro" id="IPR011330">
    <property type="entry name" value="Glyco_hydro/deAcase_b/a-brl"/>
</dbReference>
<dbReference type="KEGG" id="emi:Emin_0625"/>
<protein>
    <submittedName>
        <fullName evidence="4">Putative chitin deacetylase</fullName>
    </submittedName>
</protein>
<dbReference type="EMBL" id="CP001055">
    <property type="protein sequence ID" value="ACC98180.1"/>
    <property type="molecule type" value="Genomic_DNA"/>
</dbReference>
<proteinExistence type="predicted"/>
<dbReference type="HOGENOM" id="CLU_030024_5_2_0"/>
<dbReference type="Gene3D" id="3.20.20.370">
    <property type="entry name" value="Glycoside hydrolase/deacetylase"/>
    <property type="match status" value="1"/>
</dbReference>
<dbReference type="SUPFAM" id="SSF88713">
    <property type="entry name" value="Glycoside hydrolase/deacetylase"/>
    <property type="match status" value="1"/>
</dbReference>
<dbReference type="AlphaFoldDB" id="B2KC53"/>
<name>B2KC53_ELUMP</name>
<keyword evidence="5" id="KW-1185">Reference proteome</keyword>
<dbReference type="CDD" id="cd10918">
    <property type="entry name" value="CE4_NodB_like_5s_6s"/>
    <property type="match status" value="1"/>
</dbReference>
<gene>
    <name evidence="4" type="ordered locus">Emin_0625</name>
</gene>